<keyword evidence="2" id="KW-0472">Membrane</keyword>
<feature type="region of interest" description="Disordered" evidence="1">
    <location>
        <begin position="1"/>
        <end position="50"/>
    </location>
</feature>
<accession>A0A6B3N9Q5</accession>
<comment type="caution">
    <text evidence="3">The sequence shown here is derived from an EMBL/GenBank/DDBJ whole genome shotgun (WGS) entry which is preliminary data.</text>
</comment>
<organism evidence="3">
    <name type="scientific">Symploca sp. SIO1C4</name>
    <dbReference type="NCBI Taxonomy" id="2607765"/>
    <lineage>
        <taxon>Bacteria</taxon>
        <taxon>Bacillati</taxon>
        <taxon>Cyanobacteriota</taxon>
        <taxon>Cyanophyceae</taxon>
        <taxon>Coleofasciculales</taxon>
        <taxon>Coleofasciculaceae</taxon>
        <taxon>Symploca</taxon>
    </lineage>
</organism>
<dbReference type="InterPro" id="IPR005498">
    <property type="entry name" value="T4SS_VirB10/TraB/TrbI"/>
</dbReference>
<feature type="compositionally biased region" description="Pro residues" evidence="1">
    <location>
        <begin position="226"/>
        <end position="254"/>
    </location>
</feature>
<reference evidence="3" key="1">
    <citation type="submission" date="2019-11" db="EMBL/GenBank/DDBJ databases">
        <title>Genomic insights into an expanded diversity of filamentous marine cyanobacteria reveals the extraordinary biosynthetic potential of Moorea and Okeania.</title>
        <authorList>
            <person name="Ferreira Leao T."/>
            <person name="Wang M."/>
            <person name="Moss N."/>
            <person name="Da Silva R."/>
            <person name="Sanders J."/>
            <person name="Nurk S."/>
            <person name="Gurevich A."/>
            <person name="Humphrey G."/>
            <person name="Reher R."/>
            <person name="Zhu Q."/>
            <person name="Belda-Ferre P."/>
            <person name="Glukhov E."/>
            <person name="Rex R."/>
            <person name="Dorrestein P.C."/>
            <person name="Knight R."/>
            <person name="Pevzner P."/>
            <person name="Gerwick W.H."/>
            <person name="Gerwick L."/>
        </authorList>
    </citation>
    <scope>NUCLEOTIDE SEQUENCE</scope>
    <source>
        <strain evidence="3">SIO1C4</strain>
    </source>
</reference>
<keyword evidence="2" id="KW-1133">Transmembrane helix</keyword>
<feature type="region of interest" description="Disordered" evidence="1">
    <location>
        <begin position="201"/>
        <end position="278"/>
    </location>
</feature>
<feature type="compositionally biased region" description="Basic and acidic residues" evidence="1">
    <location>
        <begin position="201"/>
        <end position="211"/>
    </location>
</feature>
<evidence type="ECO:0000313" key="3">
    <source>
        <dbReference type="EMBL" id="NER27605.1"/>
    </source>
</evidence>
<gene>
    <name evidence="3" type="ORF">F6J89_08215</name>
</gene>
<name>A0A6B3N9Q5_9CYAN</name>
<dbReference type="AlphaFoldDB" id="A0A6B3N9Q5"/>
<evidence type="ECO:0000256" key="1">
    <source>
        <dbReference type="SAM" id="MobiDB-lite"/>
    </source>
</evidence>
<feature type="compositionally biased region" description="Polar residues" evidence="1">
    <location>
        <begin position="145"/>
        <end position="169"/>
    </location>
</feature>
<proteinExistence type="predicted"/>
<evidence type="ECO:0000256" key="2">
    <source>
        <dbReference type="SAM" id="Phobius"/>
    </source>
</evidence>
<dbReference type="Pfam" id="PF03743">
    <property type="entry name" value="TrbI"/>
    <property type="match status" value="1"/>
</dbReference>
<feature type="compositionally biased region" description="Low complexity" evidence="1">
    <location>
        <begin position="255"/>
        <end position="269"/>
    </location>
</feature>
<dbReference type="EMBL" id="JAAHFQ010000115">
    <property type="protein sequence ID" value="NER27605.1"/>
    <property type="molecule type" value="Genomic_DNA"/>
</dbReference>
<sequence>MNQLTEDNLKVQKSSTAQPSEPIENKEAQQSPNEKPPEAVKSSTNELEEEDLLDEKILAALLGCEEKEVSLPHESISSDEGEELAIENPSNTLAQENYFDDPHAGKTKLTLSGNPFAKGGVVGLGFFVLFGAGALYFTQFTRTKTPSIPTSAKENQPTEPIETESVTSNQEEEIGVLKTQMALDSQEKQIKAIEELRSPKTKIETVKRVPEQPDPTPAPQRVVSSAPPPRPVTRPVTRPAPHPVPRAVPRPAPPVAQSAPAFSRPVAAPTSPPQPQPTVVSNPIDPMEQWRLLSSLGSYGSSLKIEEVEEPAAAEVEEVEFVQQYRASSPVASLQMPRAMPVASKWEAAEAQVNPQVYPQVNPAEEANILKGTPIQRLQVGQQVPAQLVTPIIWAGDMNSDSSELDERFVVELEKPLTDEQGQELLAAGTPVVFVCRWVHESGLVRSSAIALIKDGTEYALPPGVISIRGHDGNPLMADKWDDTGSEIARRDRTAFLFGALSQVGEVLNRPDIEQSTSSTSSFFSQTTTTRSGDPNILGAVLEGGFTPLAEQILRRNEQATQKLLNRPELWYVRAGDSVQVFVNQSFEL</sequence>
<keyword evidence="2" id="KW-0812">Transmembrane</keyword>
<feature type="transmembrane region" description="Helical" evidence="2">
    <location>
        <begin position="116"/>
        <end position="137"/>
    </location>
</feature>
<protein>
    <submittedName>
        <fullName evidence="3">TrbI/VirB10 family protein</fullName>
    </submittedName>
</protein>
<feature type="region of interest" description="Disordered" evidence="1">
    <location>
        <begin position="145"/>
        <end position="171"/>
    </location>
</feature>
<feature type="compositionally biased region" description="Polar residues" evidence="1">
    <location>
        <begin position="1"/>
        <end position="19"/>
    </location>
</feature>